<dbReference type="PANTHER" id="PTHR12709">
    <property type="entry name" value="DNA-DIRECTED RNA POLYMERASE II, III"/>
    <property type="match status" value="1"/>
</dbReference>
<proteinExistence type="predicted"/>
<dbReference type="Proteomes" id="UP001212152">
    <property type="component" value="Unassembled WGS sequence"/>
</dbReference>
<keyword evidence="8" id="KW-1185">Reference proteome</keyword>
<keyword evidence="4" id="KW-0539">Nucleus</keyword>
<dbReference type="PANTHER" id="PTHR12709:SF5">
    <property type="entry name" value="DNA-DIRECTED RNA POLYMERASE I SUBUNIT RPA43"/>
    <property type="match status" value="1"/>
</dbReference>
<comment type="subcellular location">
    <subcellularLocation>
        <location evidence="1">Nucleus</location>
    </subcellularLocation>
</comment>
<reference evidence="7" key="1">
    <citation type="submission" date="2020-05" db="EMBL/GenBank/DDBJ databases">
        <title>Phylogenomic resolution of chytrid fungi.</title>
        <authorList>
            <person name="Stajich J.E."/>
            <person name="Amses K."/>
            <person name="Simmons R."/>
            <person name="Seto K."/>
            <person name="Myers J."/>
            <person name="Bonds A."/>
            <person name="Quandt C.A."/>
            <person name="Barry K."/>
            <person name="Liu P."/>
            <person name="Grigoriev I."/>
            <person name="Longcore J.E."/>
            <person name="James T.Y."/>
        </authorList>
    </citation>
    <scope>NUCLEOTIDE SEQUENCE</scope>
    <source>
        <strain evidence="7">JEL0379</strain>
    </source>
</reference>
<dbReference type="InterPro" id="IPR036898">
    <property type="entry name" value="RNA_pol_Rpb7-like_N_sf"/>
</dbReference>
<dbReference type="GO" id="GO:0006352">
    <property type="term" value="P:DNA-templated transcription initiation"/>
    <property type="evidence" value="ECO:0007669"/>
    <property type="project" value="InterPro"/>
</dbReference>
<evidence type="ECO:0000256" key="2">
    <source>
        <dbReference type="ARBA" id="ARBA00022478"/>
    </source>
</evidence>
<evidence type="ECO:0000259" key="6">
    <source>
        <dbReference type="Pfam" id="PF17875"/>
    </source>
</evidence>
<dbReference type="Gene3D" id="3.30.1490.120">
    <property type="entry name" value="RNA polymerase Rpb7-like, N-terminal domain"/>
    <property type="match status" value="1"/>
</dbReference>
<comment type="caution">
    <text evidence="7">The sequence shown here is derived from an EMBL/GenBank/DDBJ whole genome shotgun (WGS) entry which is preliminary data.</text>
</comment>
<evidence type="ECO:0000313" key="8">
    <source>
        <dbReference type="Proteomes" id="UP001212152"/>
    </source>
</evidence>
<dbReference type="InterPro" id="IPR041178">
    <property type="entry name" value="RPA43_OB"/>
</dbReference>
<keyword evidence="3" id="KW-0804">Transcription</keyword>
<feature type="compositionally biased region" description="Acidic residues" evidence="5">
    <location>
        <begin position="176"/>
        <end position="207"/>
    </location>
</feature>
<evidence type="ECO:0000313" key="7">
    <source>
        <dbReference type="EMBL" id="KAJ3175395.1"/>
    </source>
</evidence>
<evidence type="ECO:0000256" key="3">
    <source>
        <dbReference type="ARBA" id="ARBA00023163"/>
    </source>
</evidence>
<dbReference type="Pfam" id="PF17875">
    <property type="entry name" value="RPA43_OB"/>
    <property type="match status" value="1"/>
</dbReference>
<protein>
    <recommendedName>
        <fullName evidence="6">RPA43 OB domain-containing protein</fullName>
    </recommendedName>
</protein>
<organism evidence="7 8">
    <name type="scientific">Geranomyces variabilis</name>
    <dbReference type="NCBI Taxonomy" id="109894"/>
    <lineage>
        <taxon>Eukaryota</taxon>
        <taxon>Fungi</taxon>
        <taxon>Fungi incertae sedis</taxon>
        <taxon>Chytridiomycota</taxon>
        <taxon>Chytridiomycota incertae sedis</taxon>
        <taxon>Chytridiomycetes</taxon>
        <taxon>Spizellomycetales</taxon>
        <taxon>Powellomycetaceae</taxon>
        <taxon>Geranomyces</taxon>
    </lineage>
</organism>
<dbReference type="GO" id="GO:0005736">
    <property type="term" value="C:RNA polymerase I complex"/>
    <property type="evidence" value="ECO:0007669"/>
    <property type="project" value="TreeGrafter"/>
</dbReference>
<evidence type="ECO:0000256" key="4">
    <source>
        <dbReference type="ARBA" id="ARBA00023242"/>
    </source>
</evidence>
<evidence type="ECO:0000256" key="1">
    <source>
        <dbReference type="ARBA" id="ARBA00004123"/>
    </source>
</evidence>
<dbReference type="Gene3D" id="2.40.50.1060">
    <property type="match status" value="1"/>
</dbReference>
<keyword evidence="2" id="KW-0240">DNA-directed RNA polymerase</keyword>
<dbReference type="AlphaFoldDB" id="A0AAD5TH01"/>
<evidence type="ECO:0000256" key="5">
    <source>
        <dbReference type="SAM" id="MobiDB-lite"/>
    </source>
</evidence>
<sequence>MRRVDELDGVVLGYANVKAIDNVARVIDDSPFCHFVVRATCWVFRPVVGETRVGVVNKVSSDHVGLLVHGVFNASIPADKIHRERLSFDHTTEAWMQPGDGAATKDIVLGVGAVVRFTIVELTKANEMLTIGGSLIEDRSATGVIVDDLLPPAPLAAEYEWKDEEGGDVVLGDAAMEVETDGSQETDGDDGGPEDEEEGYGEDSMQE</sequence>
<gene>
    <name evidence="7" type="ORF">HDU87_006215</name>
</gene>
<dbReference type="InterPro" id="IPR045113">
    <property type="entry name" value="Rpb7-like"/>
</dbReference>
<feature type="domain" description="RPA43 OB" evidence="6">
    <location>
        <begin position="46"/>
        <end position="136"/>
    </location>
</feature>
<name>A0AAD5TH01_9FUNG</name>
<accession>A0AAD5TH01</accession>
<feature type="region of interest" description="Disordered" evidence="5">
    <location>
        <begin position="162"/>
        <end position="207"/>
    </location>
</feature>
<dbReference type="EMBL" id="JADGJQ010000052">
    <property type="protein sequence ID" value="KAJ3175395.1"/>
    <property type="molecule type" value="Genomic_DNA"/>
</dbReference>
<dbReference type="GO" id="GO:0006362">
    <property type="term" value="P:transcription elongation by RNA polymerase I"/>
    <property type="evidence" value="ECO:0007669"/>
    <property type="project" value="TreeGrafter"/>
</dbReference>